<dbReference type="Pfam" id="PF01522">
    <property type="entry name" value="Polysacc_deac_1"/>
    <property type="match status" value="1"/>
</dbReference>
<evidence type="ECO:0000313" key="2">
    <source>
        <dbReference type="EMBL" id="PRR82377.1"/>
    </source>
</evidence>
<dbReference type="SUPFAM" id="SSF88713">
    <property type="entry name" value="Glycoside hydrolase/deacetylase"/>
    <property type="match status" value="1"/>
</dbReference>
<dbReference type="InterPro" id="IPR002509">
    <property type="entry name" value="NODB_dom"/>
</dbReference>
<dbReference type="OrthoDB" id="258610at2"/>
<sequence length="247" mass="28632">MKIKYFILIILCILYIPLNCTASVKAYYTNSPFTWNNTDISPESRIIYLTFDDGPSSEVTNKILDVLKDKNVKATFFVIGSKVEGREKILKRIYREGHSIGLHTYTHKYNKIYSDDDSFLSEMDKTGEKVESILNFRPKIIRFPTGSKGHLDKVLLDKLHSSGYKVYDWNLCLSDGIDYKTPVDKLYREGTKKCINPNKIFLLAHCDSQNKNTCRVLAEIIDHYTNLGYEFKPISENTPEYHFRVTK</sequence>
<dbReference type="Proteomes" id="UP000237798">
    <property type="component" value="Unassembled WGS sequence"/>
</dbReference>
<dbReference type="PANTHER" id="PTHR10587:SF125">
    <property type="entry name" value="POLYSACCHARIDE DEACETYLASE YHEN-RELATED"/>
    <property type="match status" value="1"/>
</dbReference>
<gene>
    <name evidence="2" type="primary">pdaC</name>
    <name evidence="2" type="ORF">CLLU_28880</name>
</gene>
<comment type="caution">
    <text evidence="2">The sequence shown here is derived from an EMBL/GenBank/DDBJ whole genome shotgun (WGS) entry which is preliminary data.</text>
</comment>
<dbReference type="InterPro" id="IPR050248">
    <property type="entry name" value="Polysacc_deacetylase_ArnD"/>
</dbReference>
<dbReference type="PROSITE" id="PS51677">
    <property type="entry name" value="NODB"/>
    <property type="match status" value="1"/>
</dbReference>
<dbReference type="EC" id="3.5.1.-" evidence="2"/>
<keyword evidence="3" id="KW-1185">Reference proteome</keyword>
<dbReference type="GO" id="GO:0005975">
    <property type="term" value="P:carbohydrate metabolic process"/>
    <property type="evidence" value="ECO:0007669"/>
    <property type="project" value="InterPro"/>
</dbReference>
<feature type="domain" description="NodB homology" evidence="1">
    <location>
        <begin position="45"/>
        <end position="232"/>
    </location>
</feature>
<dbReference type="EMBL" id="PVXP01000056">
    <property type="protein sequence ID" value="PRR82377.1"/>
    <property type="molecule type" value="Genomic_DNA"/>
</dbReference>
<evidence type="ECO:0000259" key="1">
    <source>
        <dbReference type="PROSITE" id="PS51677"/>
    </source>
</evidence>
<protein>
    <submittedName>
        <fullName evidence="2">Peptidoglycan-N-acetylmuramic acid deacetylase PdaC</fullName>
        <ecNumber evidence="2">3.5.1.-</ecNumber>
    </submittedName>
</protein>
<evidence type="ECO:0000313" key="3">
    <source>
        <dbReference type="Proteomes" id="UP000237798"/>
    </source>
</evidence>
<dbReference type="AlphaFoldDB" id="A0A2T0BEY1"/>
<dbReference type="Gene3D" id="3.20.20.370">
    <property type="entry name" value="Glycoside hydrolase/deacetylase"/>
    <property type="match status" value="1"/>
</dbReference>
<organism evidence="2 3">
    <name type="scientific">Clostridium luticellarii</name>
    <dbReference type="NCBI Taxonomy" id="1691940"/>
    <lineage>
        <taxon>Bacteria</taxon>
        <taxon>Bacillati</taxon>
        <taxon>Bacillota</taxon>
        <taxon>Clostridia</taxon>
        <taxon>Eubacteriales</taxon>
        <taxon>Clostridiaceae</taxon>
        <taxon>Clostridium</taxon>
    </lineage>
</organism>
<name>A0A2T0BEY1_9CLOT</name>
<reference evidence="2 3" key="1">
    <citation type="submission" date="2018-03" db="EMBL/GenBank/DDBJ databases">
        <title>Genome sequence of Clostridium luticellarii DSM 29923.</title>
        <authorList>
            <person name="Poehlein A."/>
            <person name="Daniel R."/>
        </authorList>
    </citation>
    <scope>NUCLEOTIDE SEQUENCE [LARGE SCALE GENOMIC DNA]</scope>
    <source>
        <strain evidence="2 3">DSM 29923</strain>
    </source>
</reference>
<dbReference type="PANTHER" id="PTHR10587">
    <property type="entry name" value="GLYCOSYL TRANSFERASE-RELATED"/>
    <property type="match status" value="1"/>
</dbReference>
<dbReference type="GO" id="GO:0016810">
    <property type="term" value="F:hydrolase activity, acting on carbon-nitrogen (but not peptide) bonds"/>
    <property type="evidence" value="ECO:0007669"/>
    <property type="project" value="InterPro"/>
</dbReference>
<dbReference type="CDD" id="cd10944">
    <property type="entry name" value="CE4_SmPgdA_like"/>
    <property type="match status" value="1"/>
</dbReference>
<proteinExistence type="predicted"/>
<keyword evidence="2" id="KW-0378">Hydrolase</keyword>
<accession>A0A2T0BEY1</accession>
<dbReference type="RefSeq" id="WP_106010471.1">
    <property type="nucleotide sequence ID" value="NZ_JALCPJ010000011.1"/>
</dbReference>
<dbReference type="InterPro" id="IPR011330">
    <property type="entry name" value="Glyco_hydro/deAcase_b/a-brl"/>
</dbReference>